<dbReference type="GeneID" id="14904007"/>
<dbReference type="Proteomes" id="UP000008983">
    <property type="component" value="Unassembled WGS sequence"/>
</dbReference>
<evidence type="ECO:0000313" key="4">
    <source>
        <dbReference type="EMBL" id="EGR27934.1"/>
    </source>
</evidence>
<dbReference type="InParanoid" id="G0R3L2"/>
<dbReference type="Pfam" id="PF22956">
    <property type="entry name" value="VPS15-like_hel"/>
    <property type="match status" value="1"/>
</dbReference>
<dbReference type="InterPro" id="IPR016024">
    <property type="entry name" value="ARM-type_fold"/>
</dbReference>
<organism evidence="4 5">
    <name type="scientific">Ichthyophthirius multifiliis</name>
    <name type="common">White spot disease agent</name>
    <name type="synonym">Ich</name>
    <dbReference type="NCBI Taxonomy" id="5932"/>
    <lineage>
        <taxon>Eukaryota</taxon>
        <taxon>Sar</taxon>
        <taxon>Alveolata</taxon>
        <taxon>Ciliophora</taxon>
        <taxon>Intramacronucleata</taxon>
        <taxon>Oligohymenophorea</taxon>
        <taxon>Hymenostomatida</taxon>
        <taxon>Ophryoglenina</taxon>
        <taxon>Ichthyophthirius</taxon>
    </lineage>
</organism>
<sequence length="652" mass="75700">MSDIIEDEQSANQPKILTKNISNDNMKQNNEDMEKLGEIEKFPEVSRDQIDGVFIDFSQEGALNKLLNISKLTYNERLTYVKHLADLLQLIGDKTQIHLNAIIEQIINDNDDIKRTLIQQMPYIIEYFKQFNDGYKQIRDILTPKLFNLLGKTNIDIKEDVGKIIGIIADILNEDDRGKCILTKVLTMAHDDYNEDNRIVAIQLLTLMAHCFGSALCEQFVGLEILSLGEDPQLRVKKESVLNLPKIGKEVSQEFFKQRLLPFYIRKSQDSFWGIRKACVDILVDISKICNDQTRETELTDILLNFLKDNSKWVKTSAFKNLGPFISTLQNQAPSEKLFENYNKMVDNNINNLLQDDEIMIACSQYFPAILTIYGSKKWPLLYKTFTSLLKSTNKKVKKPIACSLHIIANIIGQEKAENDLFSVLDQILKDPNDEVKYGAIQHLAEFMHVFDSQKRENFLDVFLILQKDPKKWRIRELIARQIDLLAQMFNSETVFRYIMPISFKLCNDTVSLVREEAAKKMHSILISLQKDQQTQEIYLICIVNNIKAFQMSSRFNQRQTFILICNQLMMHPEIFNMYFMHIFQEMVNDKVVNVRITLAEAVSQHIKQRGPMSDDQSLIQIAEKLQQDKNNDVRSYFNFFTNNSEQDFSIS</sequence>
<dbReference type="InterPro" id="IPR051023">
    <property type="entry name" value="PP2A_Regulatory_Subunit_A"/>
</dbReference>
<feature type="repeat" description="HEAT" evidence="2">
    <location>
        <begin position="421"/>
        <end position="459"/>
    </location>
</feature>
<dbReference type="InterPro" id="IPR021133">
    <property type="entry name" value="HEAT_type_2"/>
</dbReference>
<dbReference type="STRING" id="857967.G0R3L2"/>
<dbReference type="OMA" id="KFFNLCS"/>
<evidence type="ECO:0000313" key="5">
    <source>
        <dbReference type="Proteomes" id="UP000008983"/>
    </source>
</evidence>
<dbReference type="PROSITE" id="PS50077">
    <property type="entry name" value="HEAT_REPEAT"/>
    <property type="match status" value="2"/>
</dbReference>
<dbReference type="EMBL" id="GL984307">
    <property type="protein sequence ID" value="EGR27934.1"/>
    <property type="molecule type" value="Genomic_DNA"/>
</dbReference>
<evidence type="ECO:0000256" key="1">
    <source>
        <dbReference type="ARBA" id="ARBA00022737"/>
    </source>
</evidence>
<dbReference type="PANTHER" id="PTHR10648:SF1">
    <property type="entry name" value="SERINE_THREONINE-PROTEIN PHOSPHATASE 4 REGULATORY SUBUNIT 1"/>
    <property type="match status" value="1"/>
</dbReference>
<dbReference type="InterPro" id="IPR011989">
    <property type="entry name" value="ARM-like"/>
</dbReference>
<reference evidence="4 5" key="1">
    <citation type="submission" date="2011-07" db="EMBL/GenBank/DDBJ databases">
        <authorList>
            <person name="Coyne R."/>
            <person name="Brami D."/>
            <person name="Johnson J."/>
            <person name="Hostetler J."/>
            <person name="Hannick L."/>
            <person name="Clark T."/>
            <person name="Cassidy-Hanley D."/>
            <person name="Inman J."/>
        </authorList>
    </citation>
    <scope>NUCLEOTIDE SEQUENCE [LARGE SCALE GENOMIC DNA]</scope>
    <source>
        <strain evidence="4 5">G5</strain>
    </source>
</reference>
<dbReference type="AlphaFoldDB" id="G0R3L2"/>
<dbReference type="InterPro" id="IPR055231">
    <property type="entry name" value="2AA_helical"/>
</dbReference>
<feature type="repeat" description="HEAT" evidence="2">
    <location>
        <begin position="499"/>
        <end position="537"/>
    </location>
</feature>
<keyword evidence="5" id="KW-1185">Reference proteome</keyword>
<dbReference type="OrthoDB" id="340346at2759"/>
<dbReference type="Gene3D" id="1.25.10.10">
    <property type="entry name" value="Leucine-rich Repeat Variant"/>
    <property type="match status" value="1"/>
</dbReference>
<dbReference type="GO" id="GO:0005737">
    <property type="term" value="C:cytoplasm"/>
    <property type="evidence" value="ECO:0007669"/>
    <property type="project" value="TreeGrafter"/>
</dbReference>
<proteinExistence type="predicted"/>
<evidence type="ECO:0000256" key="2">
    <source>
        <dbReference type="PROSITE-ProRule" id="PRU00103"/>
    </source>
</evidence>
<dbReference type="PANTHER" id="PTHR10648">
    <property type="entry name" value="SERINE/THREONINE-PROTEIN PHOSPHATASE PP2A 65 KDA REGULATORY SUBUNIT"/>
    <property type="match status" value="1"/>
</dbReference>
<accession>G0R3L2</accession>
<protein>
    <submittedName>
        <fullName evidence="4">Protein phosphatase 4 regulatory subunit 1, putative</fullName>
    </submittedName>
</protein>
<name>G0R3L2_ICHMU</name>
<gene>
    <name evidence="4" type="ORF">IMG5_186200</name>
</gene>
<dbReference type="GO" id="GO:0019888">
    <property type="term" value="F:protein phosphatase regulator activity"/>
    <property type="evidence" value="ECO:0007669"/>
    <property type="project" value="TreeGrafter"/>
</dbReference>
<feature type="domain" description="Phosphatase 2A Regulatory Subunit A helical" evidence="3">
    <location>
        <begin position="276"/>
        <end position="526"/>
    </location>
</feature>
<keyword evidence="1" id="KW-0677">Repeat</keyword>
<dbReference type="RefSeq" id="XP_004027279.1">
    <property type="nucleotide sequence ID" value="XM_004027230.1"/>
</dbReference>
<evidence type="ECO:0000259" key="3">
    <source>
        <dbReference type="Pfam" id="PF22956"/>
    </source>
</evidence>
<dbReference type="SUPFAM" id="SSF48371">
    <property type="entry name" value="ARM repeat"/>
    <property type="match status" value="1"/>
</dbReference>
<dbReference type="eggNOG" id="KOG0211">
    <property type="taxonomic scope" value="Eukaryota"/>
</dbReference>